<name>A0A7W8HYF9_9CAUL</name>
<evidence type="ECO:0000256" key="1">
    <source>
        <dbReference type="SAM" id="SignalP"/>
    </source>
</evidence>
<dbReference type="InterPro" id="IPR015943">
    <property type="entry name" value="WD40/YVTN_repeat-like_dom_sf"/>
</dbReference>
<feature type="signal peptide" evidence="1">
    <location>
        <begin position="1"/>
        <end position="16"/>
    </location>
</feature>
<keyword evidence="3" id="KW-1185">Reference proteome</keyword>
<reference evidence="2 3" key="1">
    <citation type="submission" date="2020-08" db="EMBL/GenBank/DDBJ databases">
        <title>Genomic Encyclopedia of Type Strains, Phase IV (KMG-IV): sequencing the most valuable type-strain genomes for metagenomic binning, comparative biology and taxonomic classification.</title>
        <authorList>
            <person name="Goeker M."/>
        </authorList>
    </citation>
    <scope>NUCLEOTIDE SEQUENCE [LARGE SCALE GENOMIC DNA]</scope>
    <source>
        <strain evidence="2 3">DSM 25335</strain>
    </source>
</reference>
<sequence>MRTLRGVCLAVLSAVAACSPTPSTEAPPVTGSTPLGIRPGTIPSPSGAMNVIYGGEADPTLRLSAGFLRRSVVGTVETPARLSWSPDSRRFYVNDPGGAFRLWTVNARAQAVESRTIRDAAIAELERRNGCDSVPEGEVATSGMGWSPDGSHVYVRAAVRCQTGGCLWTGVNDVVVVSDVATGDLVETLERDPARRRWPTLSWGSVTAP</sequence>
<dbReference type="PROSITE" id="PS51257">
    <property type="entry name" value="PROKAR_LIPOPROTEIN"/>
    <property type="match status" value="1"/>
</dbReference>
<evidence type="ECO:0000313" key="3">
    <source>
        <dbReference type="Proteomes" id="UP000566663"/>
    </source>
</evidence>
<evidence type="ECO:0008006" key="4">
    <source>
        <dbReference type="Google" id="ProtNLM"/>
    </source>
</evidence>
<dbReference type="EMBL" id="JACHFZ010000002">
    <property type="protein sequence ID" value="MBB5291999.1"/>
    <property type="molecule type" value="Genomic_DNA"/>
</dbReference>
<dbReference type="SUPFAM" id="SSF82171">
    <property type="entry name" value="DPP6 N-terminal domain-like"/>
    <property type="match status" value="1"/>
</dbReference>
<dbReference type="RefSeq" id="WP_183253934.1">
    <property type="nucleotide sequence ID" value="NZ_BAAAFF010000005.1"/>
</dbReference>
<protein>
    <recommendedName>
        <fullName evidence="4">Translocation protein TolB</fullName>
    </recommendedName>
</protein>
<accession>A0A7W8HYF9</accession>
<feature type="chain" id="PRO_5031489637" description="Translocation protein TolB" evidence="1">
    <location>
        <begin position="17"/>
        <end position="209"/>
    </location>
</feature>
<organism evidence="2 3">
    <name type="scientific">Brevundimonas basaltis</name>
    <dbReference type="NCBI Taxonomy" id="472166"/>
    <lineage>
        <taxon>Bacteria</taxon>
        <taxon>Pseudomonadati</taxon>
        <taxon>Pseudomonadota</taxon>
        <taxon>Alphaproteobacteria</taxon>
        <taxon>Caulobacterales</taxon>
        <taxon>Caulobacteraceae</taxon>
        <taxon>Brevundimonas</taxon>
    </lineage>
</organism>
<proteinExistence type="predicted"/>
<dbReference type="Gene3D" id="2.130.10.10">
    <property type="entry name" value="YVTN repeat-like/Quinoprotein amine dehydrogenase"/>
    <property type="match status" value="1"/>
</dbReference>
<keyword evidence="1" id="KW-0732">Signal</keyword>
<gene>
    <name evidence="2" type="ORF">HNQ67_001513</name>
</gene>
<evidence type="ECO:0000313" key="2">
    <source>
        <dbReference type="EMBL" id="MBB5291999.1"/>
    </source>
</evidence>
<dbReference type="Proteomes" id="UP000566663">
    <property type="component" value="Unassembled WGS sequence"/>
</dbReference>
<comment type="caution">
    <text evidence="2">The sequence shown here is derived from an EMBL/GenBank/DDBJ whole genome shotgun (WGS) entry which is preliminary data.</text>
</comment>
<dbReference type="AlphaFoldDB" id="A0A7W8HYF9"/>